<evidence type="ECO:0000313" key="3">
    <source>
        <dbReference type="Proteomes" id="UP000054350"/>
    </source>
</evidence>
<dbReference type="OrthoDB" id="5593043at2759"/>
<feature type="region of interest" description="Disordered" evidence="1">
    <location>
        <begin position="491"/>
        <end position="698"/>
    </location>
</feature>
<evidence type="ECO:0000256" key="1">
    <source>
        <dbReference type="SAM" id="MobiDB-lite"/>
    </source>
</evidence>
<feature type="region of interest" description="Disordered" evidence="1">
    <location>
        <begin position="386"/>
        <end position="424"/>
    </location>
</feature>
<keyword evidence="3" id="KW-1185">Reference proteome</keyword>
<evidence type="ECO:0000313" key="2">
    <source>
        <dbReference type="EMBL" id="KNE67681.1"/>
    </source>
</evidence>
<feature type="compositionally biased region" description="Low complexity" evidence="1">
    <location>
        <begin position="650"/>
        <end position="690"/>
    </location>
</feature>
<dbReference type="EMBL" id="GG745354">
    <property type="protein sequence ID" value="KNE67681.1"/>
    <property type="molecule type" value="Genomic_DNA"/>
</dbReference>
<feature type="compositionally biased region" description="Basic and acidic residues" evidence="1">
    <location>
        <begin position="1"/>
        <end position="10"/>
    </location>
</feature>
<gene>
    <name evidence="2" type="ORF">AMAG_19687</name>
</gene>
<dbReference type="AlphaFoldDB" id="A0A0L0SYU9"/>
<feature type="compositionally biased region" description="Low complexity" evidence="1">
    <location>
        <begin position="545"/>
        <end position="556"/>
    </location>
</feature>
<feature type="compositionally biased region" description="Polar residues" evidence="1">
    <location>
        <begin position="154"/>
        <end position="163"/>
    </location>
</feature>
<organism evidence="2 3">
    <name type="scientific">Allomyces macrogynus (strain ATCC 38327)</name>
    <name type="common">Allomyces javanicus var. macrogynus</name>
    <dbReference type="NCBI Taxonomy" id="578462"/>
    <lineage>
        <taxon>Eukaryota</taxon>
        <taxon>Fungi</taxon>
        <taxon>Fungi incertae sedis</taxon>
        <taxon>Blastocladiomycota</taxon>
        <taxon>Blastocladiomycetes</taxon>
        <taxon>Blastocladiales</taxon>
        <taxon>Blastocladiaceae</taxon>
        <taxon>Allomyces</taxon>
    </lineage>
</organism>
<dbReference type="Proteomes" id="UP000054350">
    <property type="component" value="Unassembled WGS sequence"/>
</dbReference>
<feature type="compositionally biased region" description="Polar residues" evidence="1">
    <location>
        <begin position="29"/>
        <end position="41"/>
    </location>
</feature>
<accession>A0A0L0SYU9</accession>
<feature type="region of interest" description="Disordered" evidence="1">
    <location>
        <begin position="260"/>
        <end position="369"/>
    </location>
</feature>
<dbReference type="VEuPathDB" id="FungiDB:AMAG_19687"/>
<feature type="compositionally biased region" description="Basic and acidic residues" evidence="1">
    <location>
        <begin position="131"/>
        <end position="153"/>
    </location>
</feature>
<proteinExistence type="predicted"/>
<feature type="region of interest" description="Disordered" evidence="1">
    <location>
        <begin position="438"/>
        <end position="465"/>
    </location>
</feature>
<feature type="compositionally biased region" description="Low complexity" evidence="1">
    <location>
        <begin position="610"/>
        <end position="628"/>
    </location>
</feature>
<name>A0A0L0SYU9_ALLM3</name>
<sequence length="758" mass="78177">MDRDGDDEHAAVLAGGARDDPGSALGAQADSSISGNGANTRAQASAHPQPPPLLPAALTHDDHDADAAHHAATKAVAVPAALDDAVLDAVLNERDALRAQNAQLWRLVEKQRALVADLRNQVDHLAAALADAERRARDPHAHVEPGSDNKDPVDNNSAVTPRTDSAVGHHDDDDHVVHDDLASAHHPIASAPPLAPAPVAVAPAPASVPAPFVLGPVPHPHQRPRPPRLALLALPHPRIAAAADFIAPLSPKPVSGRPLAFSFAPPAEDDDHGHGAAPVARGGFPHDDDEGDQEEATQERGFEYPPELETETEAETEPEPDHDPREAGGPAYDPHRDDVPLSRGSKRTSSESAAAMLPPGTSFRLGHLRPSSICDRPAARVSFAPETIIHDAPAPPTPSTVDGNGDYEDEVHSSDDASSAATDHDDVLPFVAATGAAQVRPRGPALQLHRPEPQTPTHPPVSLLPVPKNAPAAAAAVARVMGTLSEMQQLHTPSPLHSSFVAPPPTPRSASFTHAPPTPRHASFPHPPTPRTASFLFGLPPPTPRRASPRTGSPRTGSPRGHRTGSPRGHPPGFTPSPHGEGVRGSPHMGFGSPHLSAPLLGSPHLGSISPRTNSPRTSSPRTNSPRSGVLSPPPATRRSSALPTPSAIVPVAPVARRAGSGSSGIPVPSPSASARSSPTSSSTSARSSPNTAGRRVSPTLVFRALRSPPNGAAAAVAAGGMKGWPSPPPVARSSPLAVVAAVAGEEEDGAEGRVGER</sequence>
<feature type="compositionally biased region" description="Acidic residues" evidence="1">
    <location>
        <begin position="306"/>
        <end position="318"/>
    </location>
</feature>
<reference evidence="3" key="2">
    <citation type="submission" date="2009-11" db="EMBL/GenBank/DDBJ databases">
        <title>The Genome Sequence of Allomyces macrogynus strain ATCC 38327.</title>
        <authorList>
            <consortium name="The Broad Institute Genome Sequencing Platform"/>
            <person name="Russ C."/>
            <person name="Cuomo C."/>
            <person name="Shea T."/>
            <person name="Young S.K."/>
            <person name="Zeng Q."/>
            <person name="Koehrsen M."/>
            <person name="Haas B."/>
            <person name="Borodovsky M."/>
            <person name="Guigo R."/>
            <person name="Alvarado L."/>
            <person name="Berlin A."/>
            <person name="Borenstein D."/>
            <person name="Chen Z."/>
            <person name="Engels R."/>
            <person name="Freedman E."/>
            <person name="Gellesch M."/>
            <person name="Goldberg J."/>
            <person name="Griggs A."/>
            <person name="Gujja S."/>
            <person name="Heiman D."/>
            <person name="Hepburn T."/>
            <person name="Howarth C."/>
            <person name="Jen D."/>
            <person name="Larson L."/>
            <person name="Lewis B."/>
            <person name="Mehta T."/>
            <person name="Park D."/>
            <person name="Pearson M."/>
            <person name="Roberts A."/>
            <person name="Saif S."/>
            <person name="Shenoy N."/>
            <person name="Sisk P."/>
            <person name="Stolte C."/>
            <person name="Sykes S."/>
            <person name="Walk T."/>
            <person name="White J."/>
            <person name="Yandava C."/>
            <person name="Burger G."/>
            <person name="Gray M.W."/>
            <person name="Holland P.W.H."/>
            <person name="King N."/>
            <person name="Lang F.B.F."/>
            <person name="Roger A.J."/>
            <person name="Ruiz-Trillo I."/>
            <person name="Lander E."/>
            <person name="Nusbaum C."/>
        </authorList>
    </citation>
    <scope>NUCLEOTIDE SEQUENCE [LARGE SCALE GENOMIC DNA]</scope>
    <source>
        <strain evidence="3">ATCC 38327</strain>
    </source>
</reference>
<reference evidence="2 3" key="1">
    <citation type="submission" date="2009-11" db="EMBL/GenBank/DDBJ databases">
        <title>Annotation of Allomyces macrogynus ATCC 38327.</title>
        <authorList>
            <consortium name="The Broad Institute Genome Sequencing Platform"/>
            <person name="Russ C."/>
            <person name="Cuomo C."/>
            <person name="Burger G."/>
            <person name="Gray M.W."/>
            <person name="Holland P.W.H."/>
            <person name="King N."/>
            <person name="Lang F.B.F."/>
            <person name="Roger A.J."/>
            <person name="Ruiz-Trillo I."/>
            <person name="Young S.K."/>
            <person name="Zeng Q."/>
            <person name="Gargeya S."/>
            <person name="Fitzgerald M."/>
            <person name="Haas B."/>
            <person name="Abouelleil A."/>
            <person name="Alvarado L."/>
            <person name="Arachchi H.M."/>
            <person name="Berlin A."/>
            <person name="Chapman S.B."/>
            <person name="Gearin G."/>
            <person name="Goldberg J."/>
            <person name="Griggs A."/>
            <person name="Gujja S."/>
            <person name="Hansen M."/>
            <person name="Heiman D."/>
            <person name="Howarth C."/>
            <person name="Larimer J."/>
            <person name="Lui A."/>
            <person name="MacDonald P.J.P."/>
            <person name="McCowen C."/>
            <person name="Montmayeur A."/>
            <person name="Murphy C."/>
            <person name="Neiman D."/>
            <person name="Pearson M."/>
            <person name="Priest M."/>
            <person name="Roberts A."/>
            <person name="Saif S."/>
            <person name="Shea T."/>
            <person name="Sisk P."/>
            <person name="Stolte C."/>
            <person name="Sykes S."/>
            <person name="Wortman J."/>
            <person name="Nusbaum C."/>
            <person name="Birren B."/>
        </authorList>
    </citation>
    <scope>NUCLEOTIDE SEQUENCE [LARGE SCALE GENOMIC DNA]</scope>
    <source>
        <strain evidence="2 3">ATCC 38327</strain>
    </source>
</reference>
<feature type="region of interest" description="Disordered" evidence="1">
    <location>
        <begin position="1"/>
        <end position="59"/>
    </location>
</feature>
<feature type="region of interest" description="Disordered" evidence="1">
    <location>
        <begin position="131"/>
        <end position="175"/>
    </location>
</feature>
<dbReference type="STRING" id="578462.A0A0L0SYU9"/>
<protein>
    <submittedName>
        <fullName evidence="2">Uncharacterized protein</fullName>
    </submittedName>
</protein>
<feature type="compositionally biased region" description="Acidic residues" evidence="1">
    <location>
        <begin position="287"/>
        <end position="296"/>
    </location>
</feature>